<protein>
    <submittedName>
        <fullName evidence="4">Uncharacterized protein LOC109708478 isoform X1</fullName>
    </submittedName>
</protein>
<name>A0A6P5EQ47_ANACO</name>
<dbReference type="PANTHER" id="PTHR33728">
    <property type="entry name" value="CTTNBP 2 AMINO-TERMINAL-LIKE PROTEIN"/>
    <property type="match status" value="1"/>
</dbReference>
<dbReference type="PANTHER" id="PTHR33728:SF21">
    <property type="entry name" value="TRANSMEMBRANE PROTEIN"/>
    <property type="match status" value="1"/>
</dbReference>
<reference evidence="3" key="1">
    <citation type="journal article" date="2015" name="Nat. Genet.">
        <title>The pineapple genome and the evolution of CAM photosynthesis.</title>
        <authorList>
            <person name="Ming R."/>
            <person name="VanBuren R."/>
            <person name="Wai C.M."/>
            <person name="Tang H."/>
            <person name="Schatz M.C."/>
            <person name="Bowers J.E."/>
            <person name="Lyons E."/>
            <person name="Wang M.L."/>
            <person name="Chen J."/>
            <person name="Biggers E."/>
            <person name="Zhang J."/>
            <person name="Huang L."/>
            <person name="Zhang L."/>
            <person name="Miao W."/>
            <person name="Zhang J."/>
            <person name="Ye Z."/>
            <person name="Miao C."/>
            <person name="Lin Z."/>
            <person name="Wang H."/>
            <person name="Zhou H."/>
            <person name="Yim W.C."/>
            <person name="Priest H.D."/>
            <person name="Zheng C."/>
            <person name="Woodhouse M."/>
            <person name="Edger P.P."/>
            <person name="Guyot R."/>
            <person name="Guo H.B."/>
            <person name="Guo H."/>
            <person name="Zheng G."/>
            <person name="Singh R."/>
            <person name="Sharma A."/>
            <person name="Min X."/>
            <person name="Zheng Y."/>
            <person name="Lee H."/>
            <person name="Gurtowski J."/>
            <person name="Sedlazeck F.J."/>
            <person name="Harkess A."/>
            <person name="McKain M.R."/>
            <person name="Liao Z."/>
            <person name="Fang J."/>
            <person name="Liu J."/>
            <person name="Zhang X."/>
            <person name="Zhang Q."/>
            <person name="Hu W."/>
            <person name="Qin Y."/>
            <person name="Wang K."/>
            <person name="Chen L.Y."/>
            <person name="Shirley N."/>
            <person name="Lin Y.R."/>
            <person name="Liu L.Y."/>
            <person name="Hernandez A.G."/>
            <person name="Wright C.L."/>
            <person name="Bulone V."/>
            <person name="Tuskan G.A."/>
            <person name="Heath K."/>
            <person name="Zee F."/>
            <person name="Moore P.H."/>
            <person name="Sunkar R."/>
            <person name="Leebens-Mack J.H."/>
            <person name="Mockler T."/>
            <person name="Bennetzen J.L."/>
            <person name="Freeling M."/>
            <person name="Sankoff D."/>
            <person name="Paterson A.H."/>
            <person name="Zhu X."/>
            <person name="Yang X."/>
            <person name="Smith J.A."/>
            <person name="Cushman J.C."/>
            <person name="Paull R.E."/>
            <person name="Yu Q."/>
        </authorList>
    </citation>
    <scope>NUCLEOTIDE SEQUENCE [LARGE SCALE GENOMIC DNA]</scope>
    <source>
        <strain evidence="3">cv. F153</strain>
    </source>
</reference>
<keyword evidence="2" id="KW-0812">Transmembrane</keyword>
<feature type="compositionally biased region" description="Pro residues" evidence="1">
    <location>
        <begin position="139"/>
        <end position="148"/>
    </location>
</feature>
<sequence length="169" mass="18303">MGETGPAMAPLAAAERSTAGEERWRQLDSSVNAVSLGFVATAILISMFLLMAIFERFLLRSPPAANAAAASSSSSSSSSSFSFSFLSFRRRRRPSPDLEAQRRSFAVKLDCPSPEMSVYSKGVSVLMPGHNIPTFIAHPTPPPAPDPCSPERIRWPSHQHNPFTTSDPL</sequence>
<accession>A0A6P5EQ47</accession>
<reference evidence="4" key="2">
    <citation type="submission" date="2025-08" db="UniProtKB">
        <authorList>
            <consortium name="RefSeq"/>
        </authorList>
    </citation>
    <scope>IDENTIFICATION</scope>
    <source>
        <tissue evidence="4">Leaf</tissue>
    </source>
</reference>
<dbReference type="RefSeq" id="XP_020085826.1">
    <property type="nucleotide sequence ID" value="XM_020230237.1"/>
</dbReference>
<organism evidence="3 4">
    <name type="scientific">Ananas comosus</name>
    <name type="common">Pineapple</name>
    <name type="synonym">Ananas ananas</name>
    <dbReference type="NCBI Taxonomy" id="4615"/>
    <lineage>
        <taxon>Eukaryota</taxon>
        <taxon>Viridiplantae</taxon>
        <taxon>Streptophyta</taxon>
        <taxon>Embryophyta</taxon>
        <taxon>Tracheophyta</taxon>
        <taxon>Spermatophyta</taxon>
        <taxon>Magnoliopsida</taxon>
        <taxon>Liliopsida</taxon>
        <taxon>Poales</taxon>
        <taxon>Bromeliaceae</taxon>
        <taxon>Bromelioideae</taxon>
        <taxon>Ananas</taxon>
    </lineage>
</organism>
<dbReference type="AlphaFoldDB" id="A0A6P5EQ47"/>
<dbReference type="GeneID" id="109708478"/>
<feature type="compositionally biased region" description="Low complexity" evidence="1">
    <location>
        <begin position="68"/>
        <end position="87"/>
    </location>
</feature>
<dbReference type="OrthoDB" id="770781at2759"/>
<feature type="transmembrane region" description="Helical" evidence="2">
    <location>
        <begin position="33"/>
        <end position="54"/>
    </location>
</feature>
<evidence type="ECO:0000256" key="1">
    <source>
        <dbReference type="SAM" id="MobiDB-lite"/>
    </source>
</evidence>
<keyword evidence="3" id="KW-1185">Reference proteome</keyword>
<keyword evidence="2" id="KW-1133">Transmembrane helix</keyword>
<evidence type="ECO:0000313" key="3">
    <source>
        <dbReference type="Proteomes" id="UP000515123"/>
    </source>
</evidence>
<dbReference type="Proteomes" id="UP000515123">
    <property type="component" value="Linkage group 4"/>
</dbReference>
<evidence type="ECO:0000256" key="2">
    <source>
        <dbReference type="SAM" id="Phobius"/>
    </source>
</evidence>
<evidence type="ECO:0000313" key="4">
    <source>
        <dbReference type="RefSeq" id="XP_020085826.1"/>
    </source>
</evidence>
<feature type="compositionally biased region" description="Polar residues" evidence="1">
    <location>
        <begin position="158"/>
        <end position="169"/>
    </location>
</feature>
<keyword evidence="2" id="KW-0472">Membrane</keyword>
<proteinExistence type="predicted"/>
<feature type="region of interest" description="Disordered" evidence="1">
    <location>
        <begin position="68"/>
        <end position="99"/>
    </location>
</feature>
<feature type="region of interest" description="Disordered" evidence="1">
    <location>
        <begin position="136"/>
        <end position="169"/>
    </location>
</feature>
<gene>
    <name evidence="4" type="primary">LOC109708478</name>
</gene>